<keyword evidence="2" id="KW-0805">Transcription regulation</keyword>
<evidence type="ECO:0000256" key="3">
    <source>
        <dbReference type="ARBA" id="ARBA00023125"/>
    </source>
</evidence>
<evidence type="ECO:0000313" key="7">
    <source>
        <dbReference type="Proteomes" id="UP000193061"/>
    </source>
</evidence>
<keyword evidence="7" id="KW-1185">Reference proteome</keyword>
<dbReference type="PRINTS" id="PR00039">
    <property type="entry name" value="HTHLYSR"/>
</dbReference>
<dbReference type="Gene3D" id="3.40.190.10">
    <property type="entry name" value="Periplasmic binding protein-like II"/>
    <property type="match status" value="2"/>
</dbReference>
<dbReference type="PROSITE" id="PS50931">
    <property type="entry name" value="HTH_LYSR"/>
    <property type="match status" value="1"/>
</dbReference>
<dbReference type="EMBL" id="FWFX01000016">
    <property type="protein sequence ID" value="SLN70087.1"/>
    <property type="molecule type" value="Genomic_DNA"/>
</dbReference>
<evidence type="ECO:0000259" key="5">
    <source>
        <dbReference type="PROSITE" id="PS50931"/>
    </source>
</evidence>
<dbReference type="InterPro" id="IPR000847">
    <property type="entry name" value="LysR_HTH_N"/>
</dbReference>
<dbReference type="InterPro" id="IPR036388">
    <property type="entry name" value="WH-like_DNA-bd_sf"/>
</dbReference>
<dbReference type="Pfam" id="PF03466">
    <property type="entry name" value="LysR_substrate"/>
    <property type="match status" value="1"/>
</dbReference>
<keyword evidence="3" id="KW-0238">DNA-binding</keyword>
<dbReference type="Pfam" id="PF00126">
    <property type="entry name" value="HTH_1"/>
    <property type="match status" value="1"/>
</dbReference>
<name>A0A1X7A431_9RHOB</name>
<evidence type="ECO:0000256" key="4">
    <source>
        <dbReference type="ARBA" id="ARBA00023163"/>
    </source>
</evidence>
<dbReference type="PANTHER" id="PTHR30537">
    <property type="entry name" value="HTH-TYPE TRANSCRIPTIONAL REGULATOR"/>
    <property type="match status" value="1"/>
</dbReference>
<dbReference type="GO" id="GO:0003700">
    <property type="term" value="F:DNA-binding transcription factor activity"/>
    <property type="evidence" value="ECO:0007669"/>
    <property type="project" value="InterPro"/>
</dbReference>
<keyword evidence="4" id="KW-0804">Transcription</keyword>
<dbReference type="InterPro" id="IPR058163">
    <property type="entry name" value="LysR-type_TF_proteobact-type"/>
</dbReference>
<dbReference type="AlphaFoldDB" id="A0A1X7A431"/>
<feature type="domain" description="HTH lysR-type" evidence="5">
    <location>
        <begin position="8"/>
        <end position="65"/>
    </location>
</feature>
<evidence type="ECO:0000313" key="6">
    <source>
        <dbReference type="EMBL" id="SLN70087.1"/>
    </source>
</evidence>
<accession>A0A1X7A431</accession>
<dbReference type="SUPFAM" id="SSF53850">
    <property type="entry name" value="Periplasmic binding protein-like II"/>
    <property type="match status" value="1"/>
</dbReference>
<dbReference type="CDD" id="cd08432">
    <property type="entry name" value="PBP2_GcdR_TrpI_HvrB_AmpR_like"/>
    <property type="match status" value="1"/>
</dbReference>
<comment type="similarity">
    <text evidence="1">Belongs to the LysR transcriptional regulatory family.</text>
</comment>
<dbReference type="SUPFAM" id="SSF46785">
    <property type="entry name" value="Winged helix' DNA-binding domain"/>
    <property type="match status" value="1"/>
</dbReference>
<dbReference type="GO" id="GO:0006351">
    <property type="term" value="P:DNA-templated transcription"/>
    <property type="evidence" value="ECO:0007669"/>
    <property type="project" value="TreeGrafter"/>
</dbReference>
<dbReference type="InterPro" id="IPR036390">
    <property type="entry name" value="WH_DNA-bd_sf"/>
</dbReference>
<reference evidence="6 7" key="1">
    <citation type="submission" date="2017-03" db="EMBL/GenBank/DDBJ databases">
        <authorList>
            <person name="Afonso C.L."/>
            <person name="Miller P.J."/>
            <person name="Scott M.A."/>
            <person name="Spackman E."/>
            <person name="Goraichik I."/>
            <person name="Dimitrov K.M."/>
            <person name="Suarez D.L."/>
            <person name="Swayne D.E."/>
        </authorList>
    </citation>
    <scope>NUCLEOTIDE SEQUENCE [LARGE SCALE GENOMIC DNA]</scope>
    <source>
        <strain evidence="6 7">CECT 7450</strain>
    </source>
</reference>
<dbReference type="OrthoDB" id="9813056at2"/>
<proteinExistence type="inferred from homology"/>
<dbReference type="InterPro" id="IPR005119">
    <property type="entry name" value="LysR_subst-bd"/>
</dbReference>
<protein>
    <submittedName>
        <fullName evidence="6">Glycine cleavage system transcriptional activator</fullName>
    </submittedName>
</protein>
<gene>
    <name evidence="6" type="primary">gcvA_27</name>
    <name evidence="6" type="ORF">ROA7450_03822</name>
</gene>
<organism evidence="6 7">
    <name type="scientific">Roseovarius albus</name>
    <dbReference type="NCBI Taxonomy" id="1247867"/>
    <lineage>
        <taxon>Bacteria</taxon>
        <taxon>Pseudomonadati</taxon>
        <taxon>Pseudomonadota</taxon>
        <taxon>Alphaproteobacteria</taxon>
        <taxon>Rhodobacterales</taxon>
        <taxon>Roseobacteraceae</taxon>
        <taxon>Roseovarius</taxon>
    </lineage>
</organism>
<dbReference type="Proteomes" id="UP000193061">
    <property type="component" value="Unassembled WGS sequence"/>
</dbReference>
<dbReference type="GO" id="GO:0043565">
    <property type="term" value="F:sequence-specific DNA binding"/>
    <property type="evidence" value="ECO:0007669"/>
    <property type="project" value="TreeGrafter"/>
</dbReference>
<dbReference type="Gene3D" id="1.10.10.10">
    <property type="entry name" value="Winged helix-like DNA-binding domain superfamily/Winged helix DNA-binding domain"/>
    <property type="match status" value="1"/>
</dbReference>
<dbReference type="FunFam" id="1.10.10.10:FF:000001">
    <property type="entry name" value="LysR family transcriptional regulator"/>
    <property type="match status" value="1"/>
</dbReference>
<evidence type="ECO:0000256" key="1">
    <source>
        <dbReference type="ARBA" id="ARBA00009437"/>
    </source>
</evidence>
<dbReference type="RefSeq" id="WP_085807480.1">
    <property type="nucleotide sequence ID" value="NZ_FWFX01000016.1"/>
</dbReference>
<evidence type="ECO:0000256" key="2">
    <source>
        <dbReference type="ARBA" id="ARBA00023015"/>
    </source>
</evidence>
<dbReference type="PANTHER" id="PTHR30537:SF74">
    <property type="entry name" value="HTH-TYPE TRANSCRIPTIONAL REGULATOR TRPI"/>
    <property type="match status" value="1"/>
</dbReference>
<sequence length="297" mass="33203">MSIKRHNIPLGGLRAFETVARHKNMVRAAEELCVTHSAVSQQIRKLEELLGTQLFDRKHKPLRLTVKGERLLGKVTYGLNVLSQAAEEICHGEIAGELKVSCVPGLGANWFVDVLGDFLHSHDNLVAHVLSENWQSPRPTEDVDLALVYGSSDYPGMRVTRLGHPEFFPVCSPQLVGTRHVIRHASDLLSFTLLHDYGEKTWARWFAAAGVDSPEPNRDMMFDSAHLSLQAARAAHGIALADEATVYRDLNDGRLIRLFELSIPATHPYYIVTPPTDRLKPAARALEAWLLEHYRAI</sequence>